<dbReference type="Proteomes" id="UP000076881">
    <property type="component" value="Unassembled WGS sequence"/>
</dbReference>
<sequence length="233" mass="26002">MLLNSFPSETAIPSRKIEHVDRIAAIISDFGLEDFFSIAYLHRHHEVPEGKVLLGKLVDEGVWTTARAISDIDLKRTHPHVLSVVVQTGSDGSQEIRILPSEFFDGPSQKHADIDPEFFKAFVAYICGNNLTSIIGLAVKHFDFGSMVEFSFPTGNLLIQKKEVKPNDNHLWLVTKWPVRSGAVAPEDGHVCAIVRDKDGNAIAHVKHEIKVNNSSEALKYLEQRDLLLEGEE</sequence>
<dbReference type="AlphaFoldDB" id="A0A162J7Z3"/>
<protein>
    <submittedName>
        <fullName evidence="1">Uncharacterized protein</fullName>
    </submittedName>
</protein>
<evidence type="ECO:0000313" key="2">
    <source>
        <dbReference type="Proteomes" id="UP000076881"/>
    </source>
</evidence>
<proteinExistence type="predicted"/>
<dbReference type="EMBL" id="AZHF01000014">
    <property type="protein sequence ID" value="OAA65092.1"/>
    <property type="molecule type" value="Genomic_DNA"/>
</dbReference>
<accession>A0A162J7Z3</accession>
<name>A0A162J7Z3_CORDF</name>
<organism evidence="1 2">
    <name type="scientific">Akanthomyces lecanii RCEF 1005</name>
    <dbReference type="NCBI Taxonomy" id="1081108"/>
    <lineage>
        <taxon>Eukaryota</taxon>
        <taxon>Fungi</taxon>
        <taxon>Dikarya</taxon>
        <taxon>Ascomycota</taxon>
        <taxon>Pezizomycotina</taxon>
        <taxon>Sordariomycetes</taxon>
        <taxon>Hypocreomycetidae</taxon>
        <taxon>Hypocreales</taxon>
        <taxon>Cordycipitaceae</taxon>
        <taxon>Akanthomyces</taxon>
        <taxon>Cordyceps confragosa</taxon>
    </lineage>
</organism>
<keyword evidence="2" id="KW-1185">Reference proteome</keyword>
<comment type="caution">
    <text evidence="1">The sequence shown here is derived from an EMBL/GenBank/DDBJ whole genome shotgun (WGS) entry which is preliminary data.</text>
</comment>
<reference evidence="1 2" key="1">
    <citation type="journal article" date="2016" name="Genome Biol. Evol.">
        <title>Divergent and convergent evolution of fungal pathogenicity.</title>
        <authorList>
            <person name="Shang Y."/>
            <person name="Xiao G."/>
            <person name="Zheng P."/>
            <person name="Cen K."/>
            <person name="Zhan S."/>
            <person name="Wang C."/>
        </authorList>
    </citation>
    <scope>NUCLEOTIDE SEQUENCE [LARGE SCALE GENOMIC DNA]</scope>
    <source>
        <strain evidence="1 2">RCEF 1005</strain>
    </source>
</reference>
<gene>
    <name evidence="1" type="ORF">LEL_10539</name>
</gene>
<evidence type="ECO:0000313" key="1">
    <source>
        <dbReference type="EMBL" id="OAA65092.1"/>
    </source>
</evidence>
<dbReference type="OrthoDB" id="2322999at2759"/>